<organism evidence="2 3">
    <name type="scientific">Macleaya cordata</name>
    <name type="common">Five-seeded plume-poppy</name>
    <name type="synonym">Bocconia cordata</name>
    <dbReference type="NCBI Taxonomy" id="56857"/>
    <lineage>
        <taxon>Eukaryota</taxon>
        <taxon>Viridiplantae</taxon>
        <taxon>Streptophyta</taxon>
        <taxon>Embryophyta</taxon>
        <taxon>Tracheophyta</taxon>
        <taxon>Spermatophyta</taxon>
        <taxon>Magnoliopsida</taxon>
        <taxon>Ranunculales</taxon>
        <taxon>Papaveraceae</taxon>
        <taxon>Papaveroideae</taxon>
        <taxon>Macleaya</taxon>
    </lineage>
</organism>
<feature type="compositionally biased region" description="Low complexity" evidence="1">
    <location>
        <begin position="35"/>
        <end position="60"/>
    </location>
</feature>
<comment type="caution">
    <text evidence="2">The sequence shown here is derived from an EMBL/GenBank/DDBJ whole genome shotgun (WGS) entry which is preliminary data.</text>
</comment>
<sequence length="100" mass="10427">MDQNKSKFSTVHPISDDGSYIYPIHTSPSSNEIVSTSTVQTSPTSSHTSISNTSSSLDGSPLLQQVELNLADGHMAQHASPPIAPPAEPLANVPPPDAPP</sequence>
<dbReference type="InParanoid" id="A0A200PS32"/>
<evidence type="ECO:0000313" key="3">
    <source>
        <dbReference type="Proteomes" id="UP000195402"/>
    </source>
</evidence>
<evidence type="ECO:0000256" key="1">
    <source>
        <dbReference type="SAM" id="MobiDB-lite"/>
    </source>
</evidence>
<evidence type="ECO:0000313" key="2">
    <source>
        <dbReference type="EMBL" id="OVA01016.1"/>
    </source>
</evidence>
<protein>
    <submittedName>
        <fullName evidence="2">Uncharacterized protein</fullName>
    </submittedName>
</protein>
<name>A0A200PS32_MACCD</name>
<reference evidence="2 3" key="1">
    <citation type="journal article" date="2017" name="Mol. Plant">
        <title>The Genome of Medicinal Plant Macleaya cordata Provides New Insights into Benzylisoquinoline Alkaloids Metabolism.</title>
        <authorList>
            <person name="Liu X."/>
            <person name="Liu Y."/>
            <person name="Huang P."/>
            <person name="Ma Y."/>
            <person name="Qing Z."/>
            <person name="Tang Q."/>
            <person name="Cao H."/>
            <person name="Cheng P."/>
            <person name="Zheng Y."/>
            <person name="Yuan Z."/>
            <person name="Zhou Y."/>
            <person name="Liu J."/>
            <person name="Tang Z."/>
            <person name="Zhuo Y."/>
            <person name="Zhang Y."/>
            <person name="Yu L."/>
            <person name="Huang J."/>
            <person name="Yang P."/>
            <person name="Peng Q."/>
            <person name="Zhang J."/>
            <person name="Jiang W."/>
            <person name="Zhang Z."/>
            <person name="Lin K."/>
            <person name="Ro D.K."/>
            <person name="Chen X."/>
            <person name="Xiong X."/>
            <person name="Shang Y."/>
            <person name="Huang S."/>
            <person name="Zeng J."/>
        </authorList>
    </citation>
    <scope>NUCLEOTIDE SEQUENCE [LARGE SCALE GENOMIC DNA]</scope>
    <source>
        <strain evidence="3">cv. BLH2017</strain>
        <tissue evidence="2">Root</tissue>
    </source>
</reference>
<dbReference type="AlphaFoldDB" id="A0A200PS32"/>
<dbReference type="EMBL" id="MVGT01004222">
    <property type="protein sequence ID" value="OVA01016.1"/>
    <property type="molecule type" value="Genomic_DNA"/>
</dbReference>
<dbReference type="Proteomes" id="UP000195402">
    <property type="component" value="Unassembled WGS sequence"/>
</dbReference>
<proteinExistence type="predicted"/>
<feature type="compositionally biased region" description="Pro residues" evidence="1">
    <location>
        <begin position="82"/>
        <end position="100"/>
    </location>
</feature>
<feature type="region of interest" description="Disordered" evidence="1">
    <location>
        <begin position="1"/>
        <end position="100"/>
    </location>
</feature>
<accession>A0A200PS32</accession>
<gene>
    <name evidence="2" type="ORF">BVC80_8377g7</name>
</gene>
<keyword evidence="3" id="KW-1185">Reference proteome</keyword>